<name>A0A1F6VGI3_9BACT</name>
<organism evidence="1 2">
    <name type="scientific">Candidatus Nomurabacteria bacterium RIFCSPHIGHO2_01_FULL_42_15</name>
    <dbReference type="NCBI Taxonomy" id="1801742"/>
    <lineage>
        <taxon>Bacteria</taxon>
        <taxon>Candidatus Nomuraibacteriota</taxon>
    </lineage>
</organism>
<gene>
    <name evidence="1" type="ORF">A2738_00170</name>
</gene>
<proteinExistence type="predicted"/>
<sequence>MIDKLQYYHGAAIVALLENENFSVKKKGLLGYVVNEKVFVFLKYTTKARSPWRFSFDQEDIDRCLKMESEYSTVILGLVCGGDGVCALTWKEARSLLSTNPGWISVQRKHNKSYGVAGSISKLKGKVSVRRWSNIVSEVVKY</sequence>
<dbReference type="Proteomes" id="UP000178235">
    <property type="component" value="Unassembled WGS sequence"/>
</dbReference>
<comment type="caution">
    <text evidence="1">The sequence shown here is derived from an EMBL/GenBank/DDBJ whole genome shotgun (WGS) entry which is preliminary data.</text>
</comment>
<dbReference type="AlphaFoldDB" id="A0A1F6VGI3"/>
<reference evidence="1 2" key="1">
    <citation type="journal article" date="2016" name="Nat. Commun.">
        <title>Thousands of microbial genomes shed light on interconnected biogeochemical processes in an aquifer system.</title>
        <authorList>
            <person name="Anantharaman K."/>
            <person name="Brown C.T."/>
            <person name="Hug L.A."/>
            <person name="Sharon I."/>
            <person name="Castelle C.J."/>
            <person name="Probst A.J."/>
            <person name="Thomas B.C."/>
            <person name="Singh A."/>
            <person name="Wilkins M.J."/>
            <person name="Karaoz U."/>
            <person name="Brodie E.L."/>
            <person name="Williams K.H."/>
            <person name="Hubbard S.S."/>
            <person name="Banfield J.F."/>
        </authorList>
    </citation>
    <scope>NUCLEOTIDE SEQUENCE [LARGE SCALE GENOMIC DNA]</scope>
</reference>
<dbReference type="EMBL" id="MFTS01000001">
    <property type="protein sequence ID" value="OGI68714.1"/>
    <property type="molecule type" value="Genomic_DNA"/>
</dbReference>
<accession>A0A1F6VGI3</accession>
<protein>
    <submittedName>
        <fullName evidence="1">Uncharacterized protein</fullName>
    </submittedName>
</protein>
<evidence type="ECO:0000313" key="2">
    <source>
        <dbReference type="Proteomes" id="UP000178235"/>
    </source>
</evidence>
<evidence type="ECO:0000313" key="1">
    <source>
        <dbReference type="EMBL" id="OGI68714.1"/>
    </source>
</evidence>